<dbReference type="Gene3D" id="3.90.1150.10">
    <property type="entry name" value="Aspartate Aminotransferase, domain 1"/>
    <property type="match status" value="1"/>
</dbReference>
<accession>A0A485LPQ4</accession>
<evidence type="ECO:0000313" key="2">
    <source>
        <dbReference type="EMBL" id="VFU00143.1"/>
    </source>
</evidence>
<reference evidence="1" key="2">
    <citation type="submission" date="2019-06" db="EMBL/GenBank/DDBJ databases">
        <title>Genomics analysis of Aphanomyces spp. identifies a new class of oomycete effector associated with host adaptation.</title>
        <authorList>
            <person name="Gaulin E."/>
        </authorList>
    </citation>
    <scope>NUCLEOTIDE SEQUENCE</scope>
    <source>
        <strain evidence="1">CBS 578.67</strain>
    </source>
</reference>
<name>A0A485LPQ4_9STRA</name>
<dbReference type="OrthoDB" id="67609at2759"/>
<dbReference type="InterPro" id="IPR015424">
    <property type="entry name" value="PyrdxlP-dep_Trfase"/>
</dbReference>
<dbReference type="Proteomes" id="UP000332933">
    <property type="component" value="Unassembled WGS sequence"/>
</dbReference>
<dbReference type="InterPro" id="IPR015421">
    <property type="entry name" value="PyrdxlP-dep_Trfase_major"/>
</dbReference>
<evidence type="ECO:0000313" key="1">
    <source>
        <dbReference type="EMBL" id="KAF0684499.1"/>
    </source>
</evidence>
<proteinExistence type="predicted"/>
<sequence length="813" mass="89443">MVTQIRQSSAEETQGQAYATYTSLAELTKCWTPINASDRLLRVAPALSAIELTVQLLVHTVGGQGNSSAYDTSSPCFFSQMNVTLTRLPVEDNCDVDDVVDLLSAQLQLVRGLLDMDIDRTSYKTDYNLTQSPSKASFSQSSILSPLLDRIQTLARSHVTSLPFGLGIFMTSHSEYLSYDDIVLPHALAKTTQHEHEQSSTIQLQIAEAWLCAMDRHLDAAQANFFTSDAASSPFKSMTKRYRWCRRVWLFLDSLVGSLVSSPSTPRLGHSLQLRHLVNRISTIFPLQSSPTSSSLVIDGAFNPANLKHLLHLLHHVDPSQIVSSMQAELASLFQATNSPLATDVAQLVTTARQLDQAMRRFFFTYDQLLCTAEKWMDTTTRRFICVDTAQTQPLDSSPFRGAFARSLARHPPNTLHFSTYGMGLAPDVALTSVQQTHAFLAGELNELWPHYFQHDLPHAERIILQSLGLDAANQSLRYHVNFGANVHEFLLRLFSCVRPGASPLDIVTSDAEFVSLTRQLKAWGSDTVTVHTVPLCPFHTFGTRLRAKVAAVVPPLVHVSVVYSNTQYRFPDADIAALVADLPPKTLCILDAAQAVENVPMQLPMSPSLVVVGSGIKHATAGPGLGFIAFPRIDSQPPLWTPTNTGWIAHLGSMTAPPDCPVEYTPELAFYGGTPGNHYAVRQLNDVHSFYASQGWTLQQRHAYVLGLQQLFLHRLGGAIDTTAARGKRDADSANYSNALVLRHTHAKTLHHALATPTRDRATVFHSDVRVLTSLRLGFGLHHIASEVLALADAIVTAWQSLATDEKLVLVV</sequence>
<dbReference type="EMBL" id="CAADRA010007302">
    <property type="protein sequence ID" value="VFU00143.1"/>
    <property type="molecule type" value="Genomic_DNA"/>
</dbReference>
<dbReference type="Gene3D" id="3.40.640.10">
    <property type="entry name" value="Type I PLP-dependent aspartate aminotransferase-like (Major domain)"/>
    <property type="match status" value="1"/>
</dbReference>
<dbReference type="AlphaFoldDB" id="A0A485LPQ4"/>
<dbReference type="EMBL" id="VJMH01007276">
    <property type="protein sequence ID" value="KAF0684499.1"/>
    <property type="molecule type" value="Genomic_DNA"/>
</dbReference>
<gene>
    <name evidence="2" type="primary">Aste57867_23498</name>
    <name evidence="1" type="ORF">As57867_023427</name>
    <name evidence="2" type="ORF">ASTE57867_23498</name>
</gene>
<reference evidence="2 3" key="1">
    <citation type="submission" date="2019-03" db="EMBL/GenBank/DDBJ databases">
        <authorList>
            <person name="Gaulin E."/>
            <person name="Dumas B."/>
        </authorList>
    </citation>
    <scope>NUCLEOTIDE SEQUENCE [LARGE SCALE GENOMIC DNA]</scope>
    <source>
        <strain evidence="2">CBS 568.67</strain>
    </source>
</reference>
<dbReference type="InterPro" id="IPR015422">
    <property type="entry name" value="PyrdxlP-dep_Trfase_small"/>
</dbReference>
<protein>
    <submittedName>
        <fullName evidence="2">Aste57867_23498 protein</fullName>
    </submittedName>
</protein>
<keyword evidence="3" id="KW-1185">Reference proteome</keyword>
<dbReference type="SUPFAM" id="SSF53383">
    <property type="entry name" value="PLP-dependent transferases"/>
    <property type="match status" value="1"/>
</dbReference>
<evidence type="ECO:0000313" key="3">
    <source>
        <dbReference type="Proteomes" id="UP000332933"/>
    </source>
</evidence>
<organism evidence="2 3">
    <name type="scientific">Aphanomyces stellatus</name>
    <dbReference type="NCBI Taxonomy" id="120398"/>
    <lineage>
        <taxon>Eukaryota</taxon>
        <taxon>Sar</taxon>
        <taxon>Stramenopiles</taxon>
        <taxon>Oomycota</taxon>
        <taxon>Saprolegniomycetes</taxon>
        <taxon>Saprolegniales</taxon>
        <taxon>Verrucalvaceae</taxon>
        <taxon>Aphanomyces</taxon>
    </lineage>
</organism>